<reference evidence="3 4" key="1">
    <citation type="journal article" date="2009" name="Science">
        <title>Green evolution and dynamic adaptations revealed by genomes of the marine picoeukaryotes Micromonas.</title>
        <authorList>
            <person name="Worden A.Z."/>
            <person name="Lee J.H."/>
            <person name="Mock T."/>
            <person name="Rouze P."/>
            <person name="Simmons M.P."/>
            <person name="Aerts A.L."/>
            <person name="Allen A.E."/>
            <person name="Cuvelier M.L."/>
            <person name="Derelle E."/>
            <person name="Everett M.V."/>
            <person name="Foulon E."/>
            <person name="Grimwood J."/>
            <person name="Gundlach H."/>
            <person name="Henrissat B."/>
            <person name="Napoli C."/>
            <person name="McDonald S.M."/>
            <person name="Parker M.S."/>
            <person name="Rombauts S."/>
            <person name="Salamov A."/>
            <person name="Von Dassow P."/>
            <person name="Badger J.H."/>
            <person name="Coutinho P.M."/>
            <person name="Demir E."/>
            <person name="Dubchak I."/>
            <person name="Gentemann C."/>
            <person name="Eikrem W."/>
            <person name="Gready J.E."/>
            <person name="John U."/>
            <person name="Lanier W."/>
            <person name="Lindquist E.A."/>
            <person name="Lucas S."/>
            <person name="Mayer K.F."/>
            <person name="Moreau H."/>
            <person name="Not F."/>
            <person name="Otillar R."/>
            <person name="Panaud O."/>
            <person name="Pangilinan J."/>
            <person name="Paulsen I."/>
            <person name="Piegu B."/>
            <person name="Poliakov A."/>
            <person name="Robbens S."/>
            <person name="Schmutz J."/>
            <person name="Toulza E."/>
            <person name="Wyss T."/>
            <person name="Zelensky A."/>
            <person name="Zhou K."/>
            <person name="Armbrust E.V."/>
            <person name="Bhattacharya D."/>
            <person name="Goodenough U.W."/>
            <person name="Van de Peer Y."/>
            <person name="Grigoriev I.V."/>
        </authorList>
    </citation>
    <scope>NUCLEOTIDE SEQUENCE [LARGE SCALE GENOMIC DNA]</scope>
    <source>
        <strain evidence="3 4">CCMP1545</strain>
    </source>
</reference>
<dbReference type="KEGG" id="mpp:MICPUCDRAFT_28495"/>
<dbReference type="Pfam" id="PF02594">
    <property type="entry name" value="DUF167"/>
    <property type="match status" value="1"/>
</dbReference>
<dbReference type="OMA" id="CSGCELF"/>
<accession>C1N086</accession>
<dbReference type="eggNOG" id="KOG3276">
    <property type="taxonomic scope" value="Eukaryota"/>
</dbReference>
<dbReference type="PANTHER" id="PTHR47525">
    <property type="entry name" value="OS07G0295200 PROTEIN"/>
    <property type="match status" value="1"/>
</dbReference>
<dbReference type="Pfam" id="PF25809">
    <property type="entry name" value="STEEP1"/>
    <property type="match status" value="1"/>
</dbReference>
<dbReference type="SMART" id="SM01152">
    <property type="entry name" value="DUF167"/>
    <property type="match status" value="1"/>
</dbReference>
<dbReference type="GeneID" id="9686522"/>
<dbReference type="STRING" id="564608.C1N086"/>
<evidence type="ECO:0000259" key="2">
    <source>
        <dbReference type="Pfam" id="PF25809"/>
    </source>
</evidence>
<name>C1N086_MICPC</name>
<keyword evidence="4" id="KW-1185">Reference proteome</keyword>
<comment type="similarity">
    <text evidence="1">Belongs to the UPF0235 family.</text>
</comment>
<dbReference type="Proteomes" id="UP000001876">
    <property type="component" value="Unassembled WGS sequence"/>
</dbReference>
<dbReference type="Gene3D" id="3.30.1200.10">
    <property type="entry name" value="YggU-like"/>
    <property type="match status" value="1"/>
</dbReference>
<dbReference type="InterPro" id="IPR036591">
    <property type="entry name" value="YggU-like_sf"/>
</dbReference>
<dbReference type="InterPro" id="IPR003746">
    <property type="entry name" value="DUF167"/>
</dbReference>
<protein>
    <submittedName>
        <fullName evidence="3">Predicted protein</fullName>
    </submittedName>
</protein>
<evidence type="ECO:0000313" key="4">
    <source>
        <dbReference type="Proteomes" id="UP000001876"/>
    </source>
</evidence>
<evidence type="ECO:0000313" key="3">
    <source>
        <dbReference type="EMBL" id="EEH55003.1"/>
    </source>
</evidence>
<dbReference type="PANTHER" id="PTHR47525:SF1">
    <property type="entry name" value="OS07G0295200 PROTEIN"/>
    <property type="match status" value="1"/>
</dbReference>
<dbReference type="InterPro" id="IPR057965">
    <property type="entry name" value="STEEP1_dom"/>
</dbReference>
<dbReference type="SUPFAM" id="SSF69786">
    <property type="entry name" value="YggU-like"/>
    <property type="match status" value="1"/>
</dbReference>
<dbReference type="EMBL" id="GG663743">
    <property type="protein sequence ID" value="EEH55003.1"/>
    <property type="molecule type" value="Genomic_DNA"/>
</dbReference>
<feature type="domain" description="STEEP1" evidence="2">
    <location>
        <begin position="17"/>
        <end position="115"/>
    </location>
</feature>
<dbReference type="RefSeq" id="XP_003061353.1">
    <property type="nucleotide sequence ID" value="XM_003061307.1"/>
</dbReference>
<dbReference type="OrthoDB" id="418131at2759"/>
<dbReference type="InterPro" id="IPR053323">
    <property type="entry name" value="UPF0235"/>
</dbReference>
<proteinExistence type="inferred from homology"/>
<gene>
    <name evidence="3" type="ORF">MICPUCDRAFT_28495</name>
</gene>
<sequence length="224" mass="24484">MPKRSTQTYSSEDAPESDDAKIVVYYCKYSGDPVLITDAVLGQLPKRKTDGARVLDTTKHVVRLKATPEVKAVLVKRDGGKLEKQYRYRCGELPVCYKSEPEGKYLYVMDGAVSAFNFGAGGGAGEAGETPVPPCIQPKTPGTVQIALEIEDRKKWRAITKITADEVGVAVNAKCAVANDEIVEFLGKTLHLRLPQMSLLAGWSARSKLLVVQGLTPQQVYDRL</sequence>
<feature type="non-terminal residue" evidence="3">
    <location>
        <position position="224"/>
    </location>
</feature>
<evidence type="ECO:0000256" key="1">
    <source>
        <dbReference type="ARBA" id="ARBA00010364"/>
    </source>
</evidence>
<organism evidence="4">
    <name type="scientific">Micromonas pusilla (strain CCMP1545)</name>
    <name type="common">Picoplanktonic green alga</name>
    <dbReference type="NCBI Taxonomy" id="564608"/>
    <lineage>
        <taxon>Eukaryota</taxon>
        <taxon>Viridiplantae</taxon>
        <taxon>Chlorophyta</taxon>
        <taxon>Mamiellophyceae</taxon>
        <taxon>Mamiellales</taxon>
        <taxon>Mamiellaceae</taxon>
        <taxon>Micromonas</taxon>
    </lineage>
</organism>
<dbReference type="eggNOG" id="KOG4397">
    <property type="taxonomic scope" value="Eukaryota"/>
</dbReference>
<dbReference type="AlphaFoldDB" id="C1N086"/>